<comment type="subcellular location">
    <subcellularLocation>
        <location evidence="4">Cytoplasm</location>
    </subcellularLocation>
</comment>
<comment type="caution">
    <text evidence="6">The sequence shown here is derived from an EMBL/GenBank/DDBJ whole genome shotgun (WGS) entry which is preliminary data.</text>
</comment>
<accession>A0A3M9M290</accession>
<dbReference type="HAMAP" id="MF_01113">
    <property type="entry name" value="DNApol_IV"/>
    <property type="match status" value="1"/>
</dbReference>
<comment type="similarity">
    <text evidence="1 4">Belongs to the DNA polymerase type-Y family.</text>
</comment>
<evidence type="ECO:0000256" key="2">
    <source>
        <dbReference type="ARBA" id="ARBA00025589"/>
    </source>
</evidence>
<comment type="function">
    <text evidence="2 4">Poorly processive, error-prone DNA polymerase involved in untargeted mutagenesis. Copies undamaged DNA at stalled replication forks, which arise in vivo from mismatched or misaligned primer ends. These misaligned primers can be extended by PolIV. Exhibits no 3'-5' exonuclease (proofreading) activity. May be involved in translesional synthesis, in conjunction with the beta clamp from PolIII.</text>
</comment>
<dbReference type="InterPro" id="IPR017961">
    <property type="entry name" value="DNA_pol_Y-fam_little_finger"/>
</dbReference>
<keyword evidence="4" id="KW-0234">DNA repair</keyword>
<dbReference type="Gene3D" id="3.30.70.270">
    <property type="match status" value="1"/>
</dbReference>
<evidence type="ECO:0000256" key="4">
    <source>
        <dbReference type="HAMAP-Rule" id="MF_01113"/>
    </source>
</evidence>
<evidence type="ECO:0000313" key="7">
    <source>
        <dbReference type="Proteomes" id="UP000271678"/>
    </source>
</evidence>
<keyword evidence="4" id="KW-0515">Mutator protein</keyword>
<keyword evidence="4" id="KW-0479">Metal-binding</keyword>
<keyword evidence="4" id="KW-0963">Cytoplasm</keyword>
<dbReference type="GO" id="GO:0005829">
    <property type="term" value="C:cytosol"/>
    <property type="evidence" value="ECO:0007669"/>
    <property type="project" value="TreeGrafter"/>
</dbReference>
<feature type="binding site" evidence="4">
    <location>
        <position position="23"/>
    </location>
    <ligand>
        <name>Mg(2+)</name>
        <dbReference type="ChEBI" id="CHEBI:18420"/>
    </ligand>
</feature>
<comment type="cofactor">
    <cofactor evidence="4">
        <name>Mg(2+)</name>
        <dbReference type="ChEBI" id="CHEBI:18420"/>
    </cofactor>
    <text evidence="4">Binds 2 magnesium ions per subunit.</text>
</comment>
<dbReference type="Pfam" id="PF11798">
    <property type="entry name" value="IMS_HHH"/>
    <property type="match status" value="1"/>
</dbReference>
<keyword evidence="4" id="KW-0460">Magnesium</keyword>
<keyword evidence="4 6" id="KW-0548">Nucleotidyltransferase</keyword>
<keyword evidence="4" id="KW-0227">DNA damage</keyword>
<dbReference type="NCBIfam" id="NF002677">
    <property type="entry name" value="PRK02406.1"/>
    <property type="match status" value="1"/>
</dbReference>
<dbReference type="AlphaFoldDB" id="A0A3M9M290"/>
<dbReference type="PANTHER" id="PTHR11076:SF33">
    <property type="entry name" value="DNA POLYMERASE KAPPA"/>
    <property type="match status" value="1"/>
</dbReference>
<dbReference type="GO" id="GO:0042276">
    <property type="term" value="P:error-prone translesion synthesis"/>
    <property type="evidence" value="ECO:0007669"/>
    <property type="project" value="TreeGrafter"/>
</dbReference>
<dbReference type="InterPro" id="IPR022880">
    <property type="entry name" value="DNApol_IV"/>
</dbReference>
<dbReference type="Gene3D" id="3.40.1170.60">
    <property type="match status" value="1"/>
</dbReference>
<evidence type="ECO:0000256" key="3">
    <source>
        <dbReference type="ARBA" id="ARBA00049244"/>
    </source>
</evidence>
<dbReference type="SUPFAM" id="SSF100879">
    <property type="entry name" value="Lesion bypass DNA polymerase (Y-family), little finger domain"/>
    <property type="match status" value="1"/>
</dbReference>
<dbReference type="EMBL" id="RJJQ01000019">
    <property type="protein sequence ID" value="RNI19676.1"/>
    <property type="molecule type" value="Genomic_DNA"/>
</dbReference>
<dbReference type="Gene3D" id="1.10.150.20">
    <property type="entry name" value="5' to 3' exonuclease, C-terminal subdomain"/>
    <property type="match status" value="1"/>
</dbReference>
<sequence length="412" mass="43652">MARVVGGRCEHAFVTEGSFLHADLDSFYASVAQRDDPALRGRPVAVGGGIVLAASYEAKACGVRTAMSGRVARRLCPGLIEVPPAFTAYVEASRAVFEVFRDITPVVEGISIDEAFLDVGGLARLSGAPSRIGATLRRRVKAEVGLPISVGIASSKFLAKVASAASKPDGLLSVPVGEELSFLHPLPIEALWGVGKVTSARLHDRGIATIGALAALERDTLVSIVGRAGGQHLHALSHGLDPRRVETGHRRRSVGAQRAIGRGRHTGEELDATLISLVDKVTRRMRSGDAIGRTFVLRLRFDDMTRVTRSCTIRRGTAGTDAWLAAGRALLGDAMPMIVDRGVTLIGISITGLDGADTEQLELPFDPREPSRLDGALDAVREKFGSSAITRGVLVGRAEGFSAPQLDAPLRR</sequence>
<dbReference type="Pfam" id="PF00817">
    <property type="entry name" value="IMS"/>
    <property type="match status" value="1"/>
</dbReference>
<feature type="domain" description="UmuC" evidence="5">
    <location>
        <begin position="19"/>
        <end position="195"/>
    </location>
</feature>
<keyword evidence="4" id="KW-0238">DNA-binding</keyword>
<dbReference type="GO" id="GO:0000287">
    <property type="term" value="F:magnesium ion binding"/>
    <property type="evidence" value="ECO:0007669"/>
    <property type="project" value="UniProtKB-UniRule"/>
</dbReference>
<name>A0A3M9M290_9MICO</name>
<keyword evidence="4" id="KW-0235">DNA replication</keyword>
<dbReference type="InterPro" id="IPR043502">
    <property type="entry name" value="DNA/RNA_pol_sf"/>
</dbReference>
<keyword evidence="4 6" id="KW-0808">Transferase</keyword>
<organism evidence="6 7">
    <name type="scientific">Flexivirga caeni</name>
    <dbReference type="NCBI Taxonomy" id="2294115"/>
    <lineage>
        <taxon>Bacteria</taxon>
        <taxon>Bacillati</taxon>
        <taxon>Actinomycetota</taxon>
        <taxon>Actinomycetes</taxon>
        <taxon>Micrococcales</taxon>
        <taxon>Dermacoccaceae</taxon>
        <taxon>Flexivirga</taxon>
    </lineage>
</organism>
<reference evidence="6 7" key="1">
    <citation type="submission" date="2018-11" db="EMBL/GenBank/DDBJ databases">
        <title>Draft genome of Simplicispira Flexivirga sp. BO-16.</title>
        <authorList>
            <person name="Im W.T."/>
        </authorList>
    </citation>
    <scope>NUCLEOTIDE SEQUENCE [LARGE SCALE GENOMIC DNA]</scope>
    <source>
        <strain evidence="6 7">BO-16</strain>
    </source>
</reference>
<dbReference type="GO" id="GO:0003887">
    <property type="term" value="F:DNA-directed DNA polymerase activity"/>
    <property type="evidence" value="ECO:0007669"/>
    <property type="project" value="UniProtKB-UniRule"/>
</dbReference>
<keyword evidence="7" id="KW-1185">Reference proteome</keyword>
<evidence type="ECO:0000259" key="5">
    <source>
        <dbReference type="PROSITE" id="PS50173"/>
    </source>
</evidence>
<gene>
    <name evidence="4" type="primary">dinB</name>
    <name evidence="6" type="ORF">EFY87_16435</name>
</gene>
<dbReference type="GO" id="GO:0006281">
    <property type="term" value="P:DNA repair"/>
    <property type="evidence" value="ECO:0007669"/>
    <property type="project" value="UniProtKB-UniRule"/>
</dbReference>
<dbReference type="InterPro" id="IPR001126">
    <property type="entry name" value="UmuC"/>
</dbReference>
<dbReference type="GO" id="GO:0003684">
    <property type="term" value="F:damaged DNA binding"/>
    <property type="evidence" value="ECO:0007669"/>
    <property type="project" value="InterPro"/>
</dbReference>
<dbReference type="NCBIfam" id="NF003015">
    <property type="entry name" value="PRK03858.1"/>
    <property type="match status" value="1"/>
</dbReference>
<feature type="binding site" evidence="4">
    <location>
        <position position="113"/>
    </location>
    <ligand>
        <name>Mg(2+)</name>
        <dbReference type="ChEBI" id="CHEBI:18420"/>
    </ligand>
</feature>
<dbReference type="OrthoDB" id="9808813at2"/>
<dbReference type="GO" id="GO:0009432">
    <property type="term" value="P:SOS response"/>
    <property type="evidence" value="ECO:0007669"/>
    <property type="project" value="TreeGrafter"/>
</dbReference>
<keyword evidence="4" id="KW-0239">DNA-directed DNA polymerase</keyword>
<dbReference type="SUPFAM" id="SSF56672">
    <property type="entry name" value="DNA/RNA polymerases"/>
    <property type="match status" value="1"/>
</dbReference>
<dbReference type="InterPro" id="IPR050116">
    <property type="entry name" value="DNA_polymerase-Y"/>
</dbReference>
<dbReference type="CDD" id="cd03586">
    <property type="entry name" value="PolY_Pol_IV_kappa"/>
    <property type="match status" value="1"/>
</dbReference>
<dbReference type="InterPro" id="IPR043128">
    <property type="entry name" value="Rev_trsase/Diguanyl_cyclase"/>
</dbReference>
<dbReference type="Gene3D" id="3.30.1490.100">
    <property type="entry name" value="DNA polymerase, Y-family, little finger domain"/>
    <property type="match status" value="1"/>
</dbReference>
<dbReference type="EC" id="2.7.7.7" evidence="4"/>
<dbReference type="Proteomes" id="UP000271678">
    <property type="component" value="Unassembled WGS sequence"/>
</dbReference>
<evidence type="ECO:0000256" key="1">
    <source>
        <dbReference type="ARBA" id="ARBA00010945"/>
    </source>
</evidence>
<dbReference type="Pfam" id="PF11799">
    <property type="entry name" value="IMS_C"/>
    <property type="match status" value="1"/>
</dbReference>
<dbReference type="InterPro" id="IPR024728">
    <property type="entry name" value="PolY_HhH_motif"/>
</dbReference>
<feature type="site" description="Substrate discrimination" evidence="4">
    <location>
        <position position="28"/>
    </location>
</feature>
<dbReference type="PROSITE" id="PS50173">
    <property type="entry name" value="UMUC"/>
    <property type="match status" value="1"/>
</dbReference>
<dbReference type="InterPro" id="IPR036775">
    <property type="entry name" value="DNA_pol_Y-fam_lit_finger_sf"/>
</dbReference>
<comment type="subunit">
    <text evidence="4">Monomer.</text>
</comment>
<protein>
    <recommendedName>
        <fullName evidence="4">DNA polymerase IV</fullName>
        <shortName evidence="4">Pol IV</shortName>
        <ecNumber evidence="4">2.7.7.7</ecNumber>
    </recommendedName>
</protein>
<evidence type="ECO:0000313" key="6">
    <source>
        <dbReference type="EMBL" id="RNI19676.1"/>
    </source>
</evidence>
<proteinExistence type="inferred from homology"/>
<dbReference type="PANTHER" id="PTHR11076">
    <property type="entry name" value="DNA REPAIR POLYMERASE UMUC / TRANSFERASE FAMILY MEMBER"/>
    <property type="match status" value="1"/>
</dbReference>
<comment type="catalytic activity">
    <reaction evidence="3 4">
        <text>DNA(n) + a 2'-deoxyribonucleoside 5'-triphosphate = DNA(n+1) + diphosphate</text>
        <dbReference type="Rhea" id="RHEA:22508"/>
        <dbReference type="Rhea" id="RHEA-COMP:17339"/>
        <dbReference type="Rhea" id="RHEA-COMP:17340"/>
        <dbReference type="ChEBI" id="CHEBI:33019"/>
        <dbReference type="ChEBI" id="CHEBI:61560"/>
        <dbReference type="ChEBI" id="CHEBI:173112"/>
        <dbReference type="EC" id="2.7.7.7"/>
    </reaction>
</comment>
<feature type="active site" evidence="4">
    <location>
        <position position="114"/>
    </location>
</feature>
<dbReference type="GO" id="GO:0006261">
    <property type="term" value="P:DNA-templated DNA replication"/>
    <property type="evidence" value="ECO:0007669"/>
    <property type="project" value="UniProtKB-UniRule"/>
</dbReference>